<name>A0A7S0IZG7_9EUKA</name>
<accession>A0A7S0IZG7</accession>
<proteinExistence type="predicted"/>
<feature type="compositionally biased region" description="Basic residues" evidence="1">
    <location>
        <begin position="111"/>
        <end position="120"/>
    </location>
</feature>
<protein>
    <submittedName>
        <fullName evidence="2">Uncharacterized protein</fullName>
    </submittedName>
</protein>
<gene>
    <name evidence="2" type="ORF">CLEP1334_LOCUS11500</name>
</gene>
<reference evidence="2" key="1">
    <citation type="submission" date="2021-01" db="EMBL/GenBank/DDBJ databases">
        <authorList>
            <person name="Corre E."/>
            <person name="Pelletier E."/>
            <person name="Niang G."/>
            <person name="Scheremetjew M."/>
            <person name="Finn R."/>
            <person name="Kale V."/>
            <person name="Holt S."/>
            <person name="Cochrane G."/>
            <person name="Meng A."/>
            <person name="Brown T."/>
            <person name="Cohen L."/>
        </authorList>
    </citation>
    <scope>NUCLEOTIDE SEQUENCE</scope>
    <source>
        <strain evidence="2">RCC1130</strain>
    </source>
</reference>
<dbReference type="EMBL" id="HBER01022985">
    <property type="protein sequence ID" value="CAD8536220.1"/>
    <property type="molecule type" value="Transcribed_RNA"/>
</dbReference>
<sequence length="355" mass="38579">MGRLPHSRAATLKKRTTYDPSFKLQVVREALLRPVHNRIKPTCARYPGIEPCQLRKWIRNLESEARATGDGSSAAARKRPRAVPLLPLAKESICGGRKGSGIRGGGGGVRRSSRPRKPSARAHPVGEEAGVDGAYDSDHDEDDDDEEGEDDEDEDDDADLDDDEAEERRGAVAAAALHTPVQMLFGGALHDDLVPLNGHQDCLIEDFCLPEPMMALKHAGQSLPRTMATTPDTEDEGKGHRLLPWCSITLTPHKRMGTVGSLSECILTKTPKPGCVKRDPPSALPVNAAGAQNQKPVDDYQRPLSMVSSTELACFAMCTGSLLRGGVAVWDEVPHDQWFDEWLSEVTSEAEPTLS</sequence>
<organism evidence="2">
    <name type="scientific">Calcidiscus leptoporus</name>
    <dbReference type="NCBI Taxonomy" id="127549"/>
    <lineage>
        <taxon>Eukaryota</taxon>
        <taxon>Haptista</taxon>
        <taxon>Haptophyta</taxon>
        <taxon>Prymnesiophyceae</taxon>
        <taxon>Coccolithales</taxon>
        <taxon>Calcidiscaceae</taxon>
        <taxon>Calcidiscus</taxon>
    </lineage>
</organism>
<feature type="compositionally biased region" description="Acidic residues" evidence="1">
    <location>
        <begin position="138"/>
        <end position="165"/>
    </location>
</feature>
<evidence type="ECO:0000313" key="2">
    <source>
        <dbReference type="EMBL" id="CAD8536220.1"/>
    </source>
</evidence>
<dbReference type="AlphaFoldDB" id="A0A7S0IZG7"/>
<feature type="compositionally biased region" description="Gly residues" evidence="1">
    <location>
        <begin position="96"/>
        <end position="109"/>
    </location>
</feature>
<evidence type="ECO:0000256" key="1">
    <source>
        <dbReference type="SAM" id="MobiDB-lite"/>
    </source>
</evidence>
<feature type="region of interest" description="Disordered" evidence="1">
    <location>
        <begin position="88"/>
        <end position="169"/>
    </location>
</feature>